<protein>
    <submittedName>
        <fullName evidence="1">Uncharacterized protein</fullName>
    </submittedName>
</protein>
<dbReference type="STRING" id="595434.RISK_002421"/>
<accession>A0A0J1EJU9</accession>
<dbReference type="EMBL" id="LECT01000017">
    <property type="protein sequence ID" value="KLU05789.1"/>
    <property type="molecule type" value="Genomic_DNA"/>
</dbReference>
<dbReference type="Proteomes" id="UP000036367">
    <property type="component" value="Unassembled WGS sequence"/>
</dbReference>
<dbReference type="PATRIC" id="fig|595434.4.peg.2310"/>
<organism evidence="1 2">
    <name type="scientific">Rhodopirellula islandica</name>
    <dbReference type="NCBI Taxonomy" id="595434"/>
    <lineage>
        <taxon>Bacteria</taxon>
        <taxon>Pseudomonadati</taxon>
        <taxon>Planctomycetota</taxon>
        <taxon>Planctomycetia</taxon>
        <taxon>Pirellulales</taxon>
        <taxon>Pirellulaceae</taxon>
        <taxon>Rhodopirellula</taxon>
    </lineage>
</organism>
<proteinExistence type="predicted"/>
<evidence type="ECO:0000313" key="2">
    <source>
        <dbReference type="Proteomes" id="UP000036367"/>
    </source>
</evidence>
<sequence length="51" mass="5647">MRWSATNVRTKGLSPVTPVKAAVPCDRWMFGFGTSAVDNKFMAPMKSASRR</sequence>
<reference evidence="1" key="1">
    <citation type="submission" date="2015-05" db="EMBL/GenBank/DDBJ databases">
        <title>Permanent draft genome of Rhodopirellula islandicus K833.</title>
        <authorList>
            <person name="Kizina J."/>
            <person name="Richter M."/>
            <person name="Glockner F.O."/>
            <person name="Harder J."/>
        </authorList>
    </citation>
    <scope>NUCLEOTIDE SEQUENCE [LARGE SCALE GENOMIC DNA]</scope>
    <source>
        <strain evidence="1">K833</strain>
    </source>
</reference>
<gene>
    <name evidence="1" type="ORF">RISK_002421</name>
</gene>
<comment type="caution">
    <text evidence="1">The sequence shown here is derived from an EMBL/GenBank/DDBJ whole genome shotgun (WGS) entry which is preliminary data.</text>
</comment>
<evidence type="ECO:0000313" key="1">
    <source>
        <dbReference type="EMBL" id="KLU05789.1"/>
    </source>
</evidence>
<keyword evidence="2" id="KW-1185">Reference proteome</keyword>
<dbReference type="AlphaFoldDB" id="A0A0J1EJU9"/>
<name>A0A0J1EJU9_RHOIS</name>